<dbReference type="PATRIC" id="fig|45065.4.peg.2227"/>
<dbReference type="InterPro" id="IPR011815">
    <property type="entry name" value="PBP_1c"/>
</dbReference>
<evidence type="ECO:0000256" key="7">
    <source>
        <dbReference type="ARBA" id="ARBA00022679"/>
    </source>
</evidence>
<dbReference type="SUPFAM" id="SSF56601">
    <property type="entry name" value="beta-lactamase/transpeptidase-like"/>
    <property type="match status" value="1"/>
</dbReference>
<dbReference type="InterPro" id="IPR023346">
    <property type="entry name" value="Lysozyme-like_dom_sf"/>
</dbReference>
<dbReference type="PANTHER" id="PTHR32282">
    <property type="entry name" value="BINDING PROTEIN TRANSPEPTIDASE, PUTATIVE-RELATED"/>
    <property type="match status" value="1"/>
</dbReference>
<keyword evidence="16" id="KW-1185">Reference proteome</keyword>
<dbReference type="Proteomes" id="UP000054785">
    <property type="component" value="Unassembled WGS sequence"/>
</dbReference>
<comment type="similarity">
    <text evidence="3">In the N-terminal section; belongs to the glycosyltransferase 51 family.</text>
</comment>
<dbReference type="InterPro" id="IPR001264">
    <property type="entry name" value="Glyco_trans_51"/>
</dbReference>
<dbReference type="PANTHER" id="PTHR32282:SF15">
    <property type="entry name" value="PENICILLIN-BINDING PROTEIN 1C"/>
    <property type="match status" value="1"/>
</dbReference>
<gene>
    <name evidence="15" type="ORF">Lgee_2051</name>
</gene>
<dbReference type="GO" id="GO:0008955">
    <property type="term" value="F:peptidoglycan glycosyltransferase activity"/>
    <property type="evidence" value="ECO:0007669"/>
    <property type="project" value="UniProtKB-EC"/>
</dbReference>
<evidence type="ECO:0000256" key="8">
    <source>
        <dbReference type="ARBA" id="ARBA00022801"/>
    </source>
</evidence>
<keyword evidence="8" id="KW-0378">Hydrolase</keyword>
<dbReference type="Pfam" id="PF00912">
    <property type="entry name" value="Transgly"/>
    <property type="match status" value="1"/>
</dbReference>
<dbReference type="AlphaFoldDB" id="A0A0W0TNI5"/>
<organism evidence="15 16">
    <name type="scientific">Legionella geestiana</name>
    <dbReference type="NCBI Taxonomy" id="45065"/>
    <lineage>
        <taxon>Bacteria</taxon>
        <taxon>Pseudomonadati</taxon>
        <taxon>Pseudomonadota</taxon>
        <taxon>Gammaproteobacteria</taxon>
        <taxon>Legionellales</taxon>
        <taxon>Legionellaceae</taxon>
        <taxon>Legionella</taxon>
    </lineage>
</organism>
<dbReference type="GO" id="GO:0008658">
    <property type="term" value="F:penicillin binding"/>
    <property type="evidence" value="ECO:0007669"/>
    <property type="project" value="InterPro"/>
</dbReference>
<evidence type="ECO:0000256" key="10">
    <source>
        <dbReference type="ARBA" id="ARBA00044770"/>
    </source>
</evidence>
<dbReference type="OrthoDB" id="9766909at2"/>
<evidence type="ECO:0000259" key="12">
    <source>
        <dbReference type="Pfam" id="PF00905"/>
    </source>
</evidence>
<comment type="caution">
    <text evidence="15">The sequence shown here is derived from an EMBL/GenBank/DDBJ whole genome shotgun (WGS) entry which is preliminary data.</text>
</comment>
<dbReference type="Gene3D" id="1.10.3810.10">
    <property type="entry name" value="Biosynthetic peptidoglycan transglycosylase-like"/>
    <property type="match status" value="1"/>
</dbReference>
<dbReference type="EMBL" id="LNYC01000073">
    <property type="protein sequence ID" value="KTC97080.1"/>
    <property type="molecule type" value="Genomic_DNA"/>
</dbReference>
<keyword evidence="5" id="KW-0645">Protease</keyword>
<evidence type="ECO:0000256" key="9">
    <source>
        <dbReference type="ARBA" id="ARBA00023268"/>
    </source>
</evidence>
<dbReference type="EC" id="2.4.99.28" evidence="10"/>
<dbReference type="SUPFAM" id="SSF53955">
    <property type="entry name" value="Lysozyme-like"/>
    <property type="match status" value="1"/>
</dbReference>
<evidence type="ECO:0000256" key="4">
    <source>
        <dbReference type="ARBA" id="ARBA00022645"/>
    </source>
</evidence>
<evidence type="ECO:0000256" key="3">
    <source>
        <dbReference type="ARBA" id="ARBA00007739"/>
    </source>
</evidence>
<evidence type="ECO:0000256" key="11">
    <source>
        <dbReference type="ARBA" id="ARBA00049902"/>
    </source>
</evidence>
<dbReference type="InterPro" id="IPR036950">
    <property type="entry name" value="PBP_transglycosylase"/>
</dbReference>
<dbReference type="Gene3D" id="3.40.710.10">
    <property type="entry name" value="DD-peptidase/beta-lactamase superfamily"/>
    <property type="match status" value="1"/>
</dbReference>
<dbReference type="Pfam" id="PF00905">
    <property type="entry name" value="Transpeptidase"/>
    <property type="match status" value="1"/>
</dbReference>
<dbReference type="GO" id="GO:0009252">
    <property type="term" value="P:peptidoglycan biosynthetic process"/>
    <property type="evidence" value="ECO:0007669"/>
    <property type="project" value="UniProtKB-UniPathway"/>
</dbReference>
<evidence type="ECO:0000313" key="15">
    <source>
        <dbReference type="EMBL" id="KTC97080.1"/>
    </source>
</evidence>
<dbReference type="InterPro" id="IPR009647">
    <property type="entry name" value="PBP_C"/>
</dbReference>
<comment type="similarity">
    <text evidence="2">In the C-terminal section; belongs to the transpeptidase family.</text>
</comment>
<evidence type="ECO:0000256" key="6">
    <source>
        <dbReference type="ARBA" id="ARBA00022676"/>
    </source>
</evidence>
<evidence type="ECO:0000256" key="5">
    <source>
        <dbReference type="ARBA" id="ARBA00022670"/>
    </source>
</evidence>
<proteinExistence type="inferred from homology"/>
<dbReference type="NCBIfam" id="TIGR02073">
    <property type="entry name" value="PBP_1c"/>
    <property type="match status" value="1"/>
</dbReference>
<dbReference type="UniPathway" id="UPA00219"/>
<feature type="domain" description="Glycosyl transferase family 51" evidence="13">
    <location>
        <begin position="67"/>
        <end position="215"/>
    </location>
</feature>
<dbReference type="InterPro" id="IPR050396">
    <property type="entry name" value="Glycosyltr_51/Transpeptidase"/>
</dbReference>
<evidence type="ECO:0000259" key="13">
    <source>
        <dbReference type="Pfam" id="PF00912"/>
    </source>
</evidence>
<keyword evidence="9" id="KW-0511">Multifunctional enzyme</keyword>
<comment type="catalytic activity">
    <reaction evidence="11">
        <text>[GlcNAc-(1-&gt;4)-Mur2Ac(oyl-L-Ala-gamma-D-Glu-L-Lys-D-Ala-D-Ala)](n)-di-trans,octa-cis-undecaprenyl diphosphate + beta-D-GlcNAc-(1-&gt;4)-Mur2Ac(oyl-L-Ala-gamma-D-Glu-L-Lys-D-Ala-D-Ala)-di-trans,octa-cis-undecaprenyl diphosphate = [GlcNAc-(1-&gt;4)-Mur2Ac(oyl-L-Ala-gamma-D-Glu-L-Lys-D-Ala-D-Ala)](n+1)-di-trans,octa-cis-undecaprenyl diphosphate + di-trans,octa-cis-undecaprenyl diphosphate + H(+)</text>
        <dbReference type="Rhea" id="RHEA:23708"/>
        <dbReference type="Rhea" id="RHEA-COMP:9602"/>
        <dbReference type="Rhea" id="RHEA-COMP:9603"/>
        <dbReference type="ChEBI" id="CHEBI:15378"/>
        <dbReference type="ChEBI" id="CHEBI:58405"/>
        <dbReference type="ChEBI" id="CHEBI:60033"/>
        <dbReference type="ChEBI" id="CHEBI:78435"/>
        <dbReference type="EC" id="2.4.99.28"/>
    </reaction>
</comment>
<dbReference type="GO" id="GO:0006508">
    <property type="term" value="P:proteolysis"/>
    <property type="evidence" value="ECO:0007669"/>
    <property type="project" value="UniProtKB-KW"/>
</dbReference>
<accession>A0A0W0TNI5</accession>
<dbReference type="Pfam" id="PF06832">
    <property type="entry name" value="BiPBP_C"/>
    <property type="match status" value="1"/>
</dbReference>
<protein>
    <recommendedName>
        <fullName evidence="10">peptidoglycan glycosyltransferase</fullName>
        <ecNumber evidence="10">2.4.99.28</ecNumber>
    </recommendedName>
</protein>
<comment type="pathway">
    <text evidence="1">Cell wall biogenesis; peptidoglycan biosynthesis.</text>
</comment>
<evidence type="ECO:0000256" key="2">
    <source>
        <dbReference type="ARBA" id="ARBA00007090"/>
    </source>
</evidence>
<feature type="domain" description="Penicillin-binding C-terminal" evidence="14">
    <location>
        <begin position="689"/>
        <end position="770"/>
    </location>
</feature>
<feature type="domain" description="Penicillin-binding protein transpeptidase" evidence="12">
    <location>
        <begin position="312"/>
        <end position="528"/>
    </location>
</feature>
<reference evidence="15 16" key="1">
    <citation type="submission" date="2015-11" db="EMBL/GenBank/DDBJ databases">
        <title>Genomic analysis of 38 Legionella species identifies large and diverse effector repertoires.</title>
        <authorList>
            <person name="Burstein D."/>
            <person name="Amaro F."/>
            <person name="Zusman T."/>
            <person name="Lifshitz Z."/>
            <person name="Cohen O."/>
            <person name="Gilbert J.A."/>
            <person name="Pupko T."/>
            <person name="Shuman H.A."/>
            <person name="Segal G."/>
        </authorList>
    </citation>
    <scope>NUCLEOTIDE SEQUENCE [LARGE SCALE GENOMIC DNA]</scope>
    <source>
        <strain evidence="15 16">ATCC 49504</strain>
    </source>
</reference>
<dbReference type="InterPro" id="IPR012338">
    <property type="entry name" value="Beta-lactam/transpept-like"/>
</dbReference>
<dbReference type="STRING" id="45065.Lgee_2051"/>
<evidence type="ECO:0000313" key="16">
    <source>
        <dbReference type="Proteomes" id="UP000054785"/>
    </source>
</evidence>
<keyword evidence="6" id="KW-0328">Glycosyltransferase</keyword>
<keyword evidence="7" id="KW-0808">Transferase</keyword>
<evidence type="ECO:0000256" key="1">
    <source>
        <dbReference type="ARBA" id="ARBA00004752"/>
    </source>
</evidence>
<name>A0A0W0TNI5_9GAMM</name>
<evidence type="ECO:0000259" key="14">
    <source>
        <dbReference type="Pfam" id="PF06832"/>
    </source>
</evidence>
<dbReference type="InterPro" id="IPR001460">
    <property type="entry name" value="PCN-bd_Tpept"/>
</dbReference>
<keyword evidence="4" id="KW-0121">Carboxypeptidase</keyword>
<sequence length="777" mass="85923">MLGTPCISESCTVKALLKALSIICFVLFVSAGAALFFSPKPTLLEGIDFSTTVYDKNHTLLRITLTREDKYRVFVPLEAMAPMLISATLEQEDRFFYHHPGINPLSLTRAVFETFVRRARRVGASTISMQLARLRFGMPSRTFRGKCLQMMRALQLERHYSKKALLEAYLNLAPYGGNIEGAEAASLIYFGKPAKALTAAEALTLAVIPQNPLKRPKDPKMLAHLREGLYARLNLHLEDAGSALSRIRLPIVLSHHVPFRAPHALNEVLNRPRTPSHALSLTLDARLQTLLERVVKRHVEKCLGAGVSNAALLLVDRRDMGIRAMVGSADFFNNRLQGQINGTEIRRSPGSTLKPFIYALAFDEGLIHPETLLKDVPRRFGAWNPENFDRDFSGPVKAREALVSSRNIPAIALANRLKSPGLYGFLEQAGVHFERSASWYGLALSLGGAEMSMQELVGLYAMLANGGVWRPLRLETSDPLVSGKRLLSAEASFLVEDILRDTPPPEGFTLLSKRLPLSWKTGTSSGYRDAWAVGVYGPWVLGVWVGNFDNRANAAFVGKRAAAPLLFAASEAIAEAFPSQFIDNGREPPPWLNLRRVNVCAVSGMMPSRWCPETVSTWFIPGKSPIVKDTLHREVVIDKKTGLRACRGEKDVRFEVFEFWPTDLLQVLRRAGIQRKTPPPYAKGCKDTASTGRAPRISSLTQGLHYVIDAASPKPIPLTAVADADVTRLYWFVNEAWTGESAPDSLLFWHAKPGRYVVRVVDNKGLSDALEVTVEAG</sequence>
<dbReference type="GO" id="GO:0030288">
    <property type="term" value="C:outer membrane-bounded periplasmic space"/>
    <property type="evidence" value="ECO:0007669"/>
    <property type="project" value="TreeGrafter"/>
</dbReference>
<dbReference type="RefSeq" id="WP_051551061.1">
    <property type="nucleotide sequence ID" value="NZ_LNYC01000073.1"/>
</dbReference>
<dbReference type="GO" id="GO:0004180">
    <property type="term" value="F:carboxypeptidase activity"/>
    <property type="evidence" value="ECO:0007669"/>
    <property type="project" value="UniProtKB-KW"/>
</dbReference>